<reference evidence="2 3" key="1">
    <citation type="journal article" date="2017" name="Int. J. Syst. Evol. Microbiol.">
        <title>Pseudokineococcus basanitobsidens sp. nov., isolated from volcanic rock.</title>
        <authorList>
            <person name="Lee D.W."/>
            <person name="Park M.Y."/>
            <person name="Kim J.J."/>
            <person name="Kim B.S."/>
        </authorList>
    </citation>
    <scope>NUCLEOTIDE SEQUENCE [LARGE SCALE GENOMIC DNA]</scope>
    <source>
        <strain evidence="2 3">DSM 103726</strain>
    </source>
</reference>
<dbReference type="InterPro" id="IPR036691">
    <property type="entry name" value="Endo/exonu/phosph_ase_sf"/>
</dbReference>
<dbReference type="GO" id="GO:0004519">
    <property type="term" value="F:endonuclease activity"/>
    <property type="evidence" value="ECO:0007669"/>
    <property type="project" value="UniProtKB-KW"/>
</dbReference>
<dbReference type="SUPFAM" id="SSF56219">
    <property type="entry name" value="DNase I-like"/>
    <property type="match status" value="1"/>
</dbReference>
<organism evidence="2 3">
    <name type="scientific">Pseudokineococcus basanitobsidens</name>
    <dbReference type="NCBI Taxonomy" id="1926649"/>
    <lineage>
        <taxon>Bacteria</taxon>
        <taxon>Bacillati</taxon>
        <taxon>Actinomycetota</taxon>
        <taxon>Actinomycetes</taxon>
        <taxon>Kineosporiales</taxon>
        <taxon>Kineosporiaceae</taxon>
        <taxon>Pseudokineococcus</taxon>
    </lineage>
</organism>
<feature type="domain" description="Endonuclease/exonuclease/phosphatase" evidence="1">
    <location>
        <begin position="19"/>
        <end position="227"/>
    </location>
</feature>
<evidence type="ECO:0000313" key="2">
    <source>
        <dbReference type="EMBL" id="MEJ5944900.1"/>
    </source>
</evidence>
<keyword evidence="2" id="KW-0540">Nuclease</keyword>
<protein>
    <submittedName>
        <fullName evidence="2">Endonuclease/exonuclease/phosphatase family protein</fullName>
    </submittedName>
</protein>
<name>A0ABU8RIM4_9ACTN</name>
<keyword evidence="2" id="KW-0255">Endonuclease</keyword>
<evidence type="ECO:0000313" key="3">
    <source>
        <dbReference type="Proteomes" id="UP001387100"/>
    </source>
</evidence>
<keyword evidence="2" id="KW-0378">Hydrolase</keyword>
<dbReference type="EMBL" id="JBBIAA010000004">
    <property type="protein sequence ID" value="MEJ5944900.1"/>
    <property type="molecule type" value="Genomic_DNA"/>
</dbReference>
<accession>A0ABU8RIM4</accession>
<dbReference type="Proteomes" id="UP001387100">
    <property type="component" value="Unassembled WGS sequence"/>
</dbReference>
<dbReference type="Pfam" id="PF03372">
    <property type="entry name" value="Exo_endo_phos"/>
    <property type="match status" value="1"/>
</dbReference>
<comment type="caution">
    <text evidence="2">The sequence shown here is derived from an EMBL/GenBank/DDBJ whole genome shotgun (WGS) entry which is preliminary data.</text>
</comment>
<gene>
    <name evidence="2" type="ORF">WDZ17_06280</name>
</gene>
<keyword evidence="3" id="KW-1185">Reference proteome</keyword>
<dbReference type="InterPro" id="IPR005135">
    <property type="entry name" value="Endo/exonuclease/phosphatase"/>
</dbReference>
<proteinExistence type="predicted"/>
<dbReference type="Gene3D" id="3.60.10.10">
    <property type="entry name" value="Endonuclease/exonuclease/phosphatase"/>
    <property type="match status" value="1"/>
</dbReference>
<evidence type="ECO:0000259" key="1">
    <source>
        <dbReference type="Pfam" id="PF03372"/>
    </source>
</evidence>
<dbReference type="RefSeq" id="WP_339574280.1">
    <property type="nucleotide sequence ID" value="NZ_JBBIAA010000004.1"/>
</dbReference>
<sequence>MPVHLADEDSFLAALAPLEDVAPDVLAVQELDVGGERSGGVHQPAAVARALAAAGGDVDWRFAPTVLGIPGSGAPRQPVAGRLEDPAWPEDDRPRYGTALLVRRPVRRWRALPLRAGGLPLPLPVRHPTSGRPGVLVVPDEPRVAVAAELDGLTVVATHLSFAPPVAVRQLRRVRRWSAGLPGPVLLVGDLNLPDGLPSRLLRARDLVTAPTYPLPAPVRQLDHVLALPPLGDRRGHPMLPWRAAEVELRLGVGDHRPLCVDVEVPPRR</sequence>